<dbReference type="InterPro" id="IPR046947">
    <property type="entry name" value="LytR-like"/>
</dbReference>
<sequence length="229" mass="27367">MDICIVDDDFEFCQKLKKDLIIYLSEKTDYLNFEIQSSHFNEMNFQKKYHLIFIDIDLLQDNGIDIAQKMLQNNPTSYLVFISSHSSLVFDTLITQPFFFIRKSIYKKDFQSFINLLMEKLKNHQLLHLNYKYTQAVVPISSIIYIEIEVHKLSIHTYNGIYYDNRSLKAIQKILNHEFVQVHKSFLVHLSEVKAIKSQEVIMKNEKVLSIGRSYKEQFKERYKTFLRL</sequence>
<dbReference type="SMART" id="SM00850">
    <property type="entry name" value="LytTR"/>
    <property type="match status" value="1"/>
</dbReference>
<accession>A0ABY5I884</accession>
<name>A0ABY5I884_9FIRM</name>
<dbReference type="InterPro" id="IPR007492">
    <property type="entry name" value="LytTR_DNA-bd_dom"/>
</dbReference>
<dbReference type="SUPFAM" id="SSF52172">
    <property type="entry name" value="CheY-like"/>
    <property type="match status" value="1"/>
</dbReference>
<feature type="domain" description="HTH LytTR-type" evidence="1">
    <location>
        <begin position="137"/>
        <end position="225"/>
    </location>
</feature>
<gene>
    <name evidence="2" type="ORF">NMU03_05475</name>
</gene>
<dbReference type="Gene3D" id="2.40.50.1020">
    <property type="entry name" value="LytTr DNA-binding domain"/>
    <property type="match status" value="1"/>
</dbReference>
<organism evidence="2 3">
    <name type="scientific">Allocoprobacillus halotolerans</name>
    <dbReference type="NCBI Taxonomy" id="2944914"/>
    <lineage>
        <taxon>Bacteria</taxon>
        <taxon>Bacillati</taxon>
        <taxon>Bacillota</taxon>
        <taxon>Erysipelotrichia</taxon>
        <taxon>Erysipelotrichales</taxon>
        <taxon>Erysipelotrichaceae</taxon>
        <taxon>Allocoprobacillus</taxon>
    </lineage>
</organism>
<keyword evidence="2" id="KW-0238">DNA-binding</keyword>
<evidence type="ECO:0000259" key="1">
    <source>
        <dbReference type="PROSITE" id="PS50930"/>
    </source>
</evidence>
<evidence type="ECO:0000313" key="2">
    <source>
        <dbReference type="EMBL" id="UTY40243.1"/>
    </source>
</evidence>
<dbReference type="Proteomes" id="UP001060112">
    <property type="component" value="Chromosome"/>
</dbReference>
<dbReference type="PANTHER" id="PTHR37299:SF1">
    <property type="entry name" value="STAGE 0 SPORULATION PROTEIN A HOMOLOG"/>
    <property type="match status" value="1"/>
</dbReference>
<dbReference type="PANTHER" id="PTHR37299">
    <property type="entry name" value="TRANSCRIPTIONAL REGULATOR-RELATED"/>
    <property type="match status" value="1"/>
</dbReference>
<dbReference type="EMBL" id="CP101620">
    <property type="protein sequence ID" value="UTY40243.1"/>
    <property type="molecule type" value="Genomic_DNA"/>
</dbReference>
<reference evidence="2" key="1">
    <citation type="submission" date="2022-07" db="EMBL/GenBank/DDBJ databases">
        <title>Faecal culturing of patients with breast cancer.</title>
        <authorList>
            <person name="Teng N.M.Y."/>
            <person name="Kiu R."/>
            <person name="Evans R."/>
            <person name="Baker D.J."/>
            <person name="Zenner C."/>
            <person name="Robinson S.D."/>
            <person name="Hall L.J."/>
        </authorList>
    </citation>
    <scope>NUCLEOTIDE SEQUENCE</scope>
    <source>
        <strain evidence="2">LH1062</strain>
    </source>
</reference>
<dbReference type="Pfam" id="PF04397">
    <property type="entry name" value="LytTR"/>
    <property type="match status" value="1"/>
</dbReference>
<dbReference type="GO" id="GO:0003677">
    <property type="term" value="F:DNA binding"/>
    <property type="evidence" value="ECO:0007669"/>
    <property type="project" value="UniProtKB-KW"/>
</dbReference>
<dbReference type="RefSeq" id="WP_290141667.1">
    <property type="nucleotide sequence ID" value="NZ_CP101620.1"/>
</dbReference>
<dbReference type="Gene3D" id="3.40.50.2300">
    <property type="match status" value="1"/>
</dbReference>
<proteinExistence type="predicted"/>
<evidence type="ECO:0000313" key="3">
    <source>
        <dbReference type="Proteomes" id="UP001060112"/>
    </source>
</evidence>
<dbReference type="InterPro" id="IPR011006">
    <property type="entry name" value="CheY-like_superfamily"/>
</dbReference>
<keyword evidence="3" id="KW-1185">Reference proteome</keyword>
<dbReference type="PROSITE" id="PS50930">
    <property type="entry name" value="HTH_LYTTR"/>
    <property type="match status" value="1"/>
</dbReference>
<protein>
    <submittedName>
        <fullName evidence="2">LytTR family transcriptional regulator DNA-binding domain-containing protein</fullName>
    </submittedName>
</protein>